<dbReference type="InterPro" id="IPR041577">
    <property type="entry name" value="RT_RNaseH_2"/>
</dbReference>
<organism evidence="2 3">
    <name type="scientific">Phytophthora cactorum</name>
    <dbReference type="NCBI Taxonomy" id="29920"/>
    <lineage>
        <taxon>Eukaryota</taxon>
        <taxon>Sar</taxon>
        <taxon>Stramenopiles</taxon>
        <taxon>Oomycota</taxon>
        <taxon>Peronosporomycetes</taxon>
        <taxon>Peronosporales</taxon>
        <taxon>Peronosporaceae</taxon>
        <taxon>Phytophthora</taxon>
    </lineage>
</organism>
<dbReference type="Pfam" id="PF17919">
    <property type="entry name" value="RT_RNaseH_2"/>
    <property type="match status" value="1"/>
</dbReference>
<evidence type="ECO:0000259" key="1">
    <source>
        <dbReference type="Pfam" id="PF17919"/>
    </source>
</evidence>
<protein>
    <recommendedName>
        <fullName evidence="1">Reverse transcriptase/retrotransposon-derived protein RNase H-like domain-containing protein</fullName>
    </recommendedName>
</protein>
<feature type="domain" description="Reverse transcriptase/retrotransposon-derived protein RNase H-like" evidence="1">
    <location>
        <begin position="95"/>
        <end position="157"/>
    </location>
</feature>
<dbReference type="EMBL" id="MJFZ01000040">
    <property type="protein sequence ID" value="RAW40856.1"/>
    <property type="molecule type" value="Genomic_DNA"/>
</dbReference>
<dbReference type="OrthoDB" id="161002at2759"/>
<dbReference type="SUPFAM" id="SSF56672">
    <property type="entry name" value="DNA/RNA polymerases"/>
    <property type="match status" value="1"/>
</dbReference>
<dbReference type="InterPro" id="IPR043128">
    <property type="entry name" value="Rev_trsase/Diguanyl_cyclase"/>
</dbReference>
<sequence>MFVFTPADDISEHRFALEKVLQRCADEHLFIKIEKCVFCAHEIPCLGDFVGCDVVRMDPAKPATILNWPLPPAKRELQSFLGTRDKRPRDEVHYNDQQLAAFSTLKSKFASLPVLAHPDFDKPFHVSIDAPDFAVGGYRFQLAEDRPERIIAYGGRK</sequence>
<dbReference type="VEuPathDB" id="FungiDB:PC110_g2921"/>
<dbReference type="InterPro" id="IPR043502">
    <property type="entry name" value="DNA/RNA_pol_sf"/>
</dbReference>
<proteinExistence type="predicted"/>
<evidence type="ECO:0000313" key="3">
    <source>
        <dbReference type="Proteomes" id="UP000251314"/>
    </source>
</evidence>
<dbReference type="STRING" id="29920.A0A329SY40"/>
<dbReference type="AlphaFoldDB" id="A0A329SY40"/>
<keyword evidence="3" id="KW-1185">Reference proteome</keyword>
<accession>A0A329SY40</accession>
<dbReference type="Proteomes" id="UP000251314">
    <property type="component" value="Unassembled WGS sequence"/>
</dbReference>
<evidence type="ECO:0000313" key="2">
    <source>
        <dbReference type="EMBL" id="RAW40856.1"/>
    </source>
</evidence>
<comment type="caution">
    <text evidence="2">The sequence shown here is derived from an EMBL/GenBank/DDBJ whole genome shotgun (WGS) entry which is preliminary data.</text>
</comment>
<dbReference type="PANTHER" id="PTHR34072">
    <property type="entry name" value="ENZYMATIC POLYPROTEIN-RELATED"/>
    <property type="match status" value="1"/>
</dbReference>
<name>A0A329SY40_9STRA</name>
<dbReference type="Gene3D" id="3.30.70.270">
    <property type="match status" value="1"/>
</dbReference>
<reference evidence="2 3" key="1">
    <citation type="submission" date="2018-01" db="EMBL/GenBank/DDBJ databases">
        <title>Draft genome of the strawberry crown rot pathogen Phytophthora cactorum.</title>
        <authorList>
            <person name="Armitage A.D."/>
            <person name="Lysoe E."/>
            <person name="Nellist C.F."/>
            <person name="Harrison R.J."/>
            <person name="Brurberg M.B."/>
        </authorList>
    </citation>
    <scope>NUCLEOTIDE SEQUENCE [LARGE SCALE GENOMIC DNA]</scope>
    <source>
        <strain evidence="2 3">10300</strain>
    </source>
</reference>
<gene>
    <name evidence="2" type="ORF">PC110_g2921</name>
</gene>